<dbReference type="EMBL" id="WAIE01000001">
    <property type="protein sequence ID" value="KAB1442891.1"/>
    <property type="molecule type" value="Genomic_DNA"/>
</dbReference>
<proteinExistence type="predicted"/>
<dbReference type="InterPro" id="IPR010281">
    <property type="entry name" value="DUF885"/>
</dbReference>
<comment type="caution">
    <text evidence="1">The sequence shown here is derived from an EMBL/GenBank/DDBJ whole genome shotgun (WGS) entry which is preliminary data.</text>
</comment>
<gene>
    <name evidence="1" type="ORF">F8A88_01040</name>
</gene>
<evidence type="ECO:0000313" key="1">
    <source>
        <dbReference type="EMBL" id="KAB1442891.1"/>
    </source>
</evidence>
<protein>
    <submittedName>
        <fullName evidence="1">DUF885 domain-containing protein</fullName>
    </submittedName>
</protein>
<dbReference type="OrthoDB" id="5441491at2"/>
<keyword evidence="2" id="KW-1185">Reference proteome</keyword>
<evidence type="ECO:0000313" key="2">
    <source>
        <dbReference type="Proteomes" id="UP000438699"/>
    </source>
</evidence>
<dbReference type="Proteomes" id="UP000438699">
    <property type="component" value="Unassembled WGS sequence"/>
</dbReference>
<dbReference type="RefSeq" id="WP_151149081.1">
    <property type="nucleotide sequence ID" value="NZ_WAIE01000001.1"/>
</dbReference>
<dbReference type="Pfam" id="PF05960">
    <property type="entry name" value="DUF885"/>
    <property type="match status" value="1"/>
</dbReference>
<reference evidence="1 2" key="1">
    <citation type="journal article" date="2017" name="Int. J. Syst. Evol. Microbiol.">
        <title>Desulfovibrio senegalensis sp. nov., a mesophilic sulfate reducer isolated from marine sediment.</title>
        <authorList>
            <person name="Thioye A."/>
            <person name="Gam Z.B.A."/>
            <person name="Mbengue M."/>
            <person name="Cayol J.L."/>
            <person name="Joseph-Bartoli M."/>
            <person name="Toure-Kane C."/>
            <person name="Labat M."/>
        </authorList>
    </citation>
    <scope>NUCLEOTIDE SEQUENCE [LARGE SCALE GENOMIC DNA]</scope>
    <source>
        <strain evidence="1 2">DSM 101509</strain>
    </source>
</reference>
<sequence>MFAGPAKRYFNYMGKALPVLCASGICPYIPAARKAMAHMDRLDDFSPRAMDRNHEELKGFLSAFEKRAARTIGPENALYNALADNVRGVLLELFSVRPWQTSPQLYPLVAFTGLYHALTLPMDSTRKRQKSVRKRLRAIPGLLAQVQDNIETVTPLDRGAAQTMTRRCARYLQTISTNEAVAQDKAAASMLDACMKALRNYDRHVISRPLVEEHSGPDLEAVLQQGFSGERTVDEVFEMADRLWQQSLFSLKAMAAEHGIADWLEAGIAHAGPEGLRPCGNDENQQAAQERVFKTLATECENLSATYRNMPGNNHAPDIPLSVRIAPAFMAGTVQDILYCPPPAPSKKNRALLLVVPEAFTAASASENMRREARITMACETWPGRHVLACHRLASDNGLLSQLRNPLLEAGWSAHAEDMIANGNYLESPGERIVLGQRRLRRAARCIVDTGLATGHADQNRCVALLEQCGMEKKQALQEIRDIRTRPGSQVAPVLGLCLIRKMQEESNLSSGDFRAAMLTDGGVSTEMTRMRIRANAS</sequence>
<dbReference type="AlphaFoldDB" id="A0A6N6N579"/>
<name>A0A6N6N579_9BACT</name>
<organism evidence="1 2">
    <name type="scientific">Pseudodesulfovibrio senegalensis</name>
    <dbReference type="NCBI Taxonomy" id="1721087"/>
    <lineage>
        <taxon>Bacteria</taxon>
        <taxon>Pseudomonadati</taxon>
        <taxon>Thermodesulfobacteriota</taxon>
        <taxon>Desulfovibrionia</taxon>
        <taxon>Desulfovibrionales</taxon>
        <taxon>Desulfovibrionaceae</taxon>
    </lineage>
</organism>
<accession>A0A6N6N579</accession>